<evidence type="ECO:0000259" key="7">
    <source>
        <dbReference type="PROSITE" id="PS50850"/>
    </source>
</evidence>
<feature type="domain" description="Major facilitator superfamily (MFS) profile" evidence="7">
    <location>
        <begin position="60"/>
        <end position="443"/>
    </location>
</feature>
<protein>
    <recommendedName>
        <fullName evidence="7">Major facilitator superfamily (MFS) profile domain-containing protein</fullName>
    </recommendedName>
</protein>
<accession>A0A9P8HLC4</accession>
<comment type="caution">
    <text evidence="8">The sequence shown here is derived from an EMBL/GenBank/DDBJ whole genome shotgun (WGS) entry which is preliminary data.</text>
</comment>
<organism evidence="8 9">
    <name type="scientific">Trichoderma semiorbis</name>
    <dbReference type="NCBI Taxonomy" id="1491008"/>
    <lineage>
        <taxon>Eukaryota</taxon>
        <taxon>Fungi</taxon>
        <taxon>Dikarya</taxon>
        <taxon>Ascomycota</taxon>
        <taxon>Pezizomycotina</taxon>
        <taxon>Sordariomycetes</taxon>
        <taxon>Hypocreomycetidae</taxon>
        <taxon>Hypocreales</taxon>
        <taxon>Hypocreaceae</taxon>
        <taxon>Trichoderma</taxon>
    </lineage>
</organism>
<evidence type="ECO:0000256" key="6">
    <source>
        <dbReference type="SAM" id="Phobius"/>
    </source>
</evidence>
<sequence length="487" mass="53400">MDSPKALNQHDIVHDVIHDEDPDPIKVTTQSCMTESRLQAALLRENPRVFRKSFLKLYGCIFVGYLCSATNGFDSNTFGGLSAIPQFTKYFGIDTHNQGLVAALYVIGNIAGSFFAGPCSDTYGRRVGMAIGSAICVVGAILQTAGTNLSMLMGGRFILGMGAVLVQTAGPSYGLPSVIILCAVWFIPESPRWYVGQGRIAEAKSILIKYHGDGDPDALVANLELQEMIEVIEVDGSDKRWWDFRSLFNTRAARYRTFLVTCIAWFGELDLPPTSYYFPLMVKTVGITDVNTQLLLNAIQTPVMAAAALCGLSVVHKFGRRKLLMFSSAGMSVSIAIITACTALQAGRPAVGGTGIAFLYIFLIVFAFAWTPMQSLYPVEVLSFNSRAKGMAYLAFMNNAVKVMNTYVPPIAIANAGWKYYLLYVFWDAFGVVVIYFFFVETRGWSLEEIEDLFQAKNPVKASLEKKNISVAHDGTITHVQDNGNDA</sequence>
<dbReference type="PANTHER" id="PTHR48022">
    <property type="entry name" value="PLASTIDIC GLUCOSE TRANSPORTER 4"/>
    <property type="match status" value="1"/>
</dbReference>
<keyword evidence="4 6" id="KW-1133">Transmembrane helix</keyword>
<feature type="transmembrane region" description="Helical" evidence="6">
    <location>
        <begin position="351"/>
        <end position="370"/>
    </location>
</feature>
<evidence type="ECO:0000313" key="8">
    <source>
        <dbReference type="EMBL" id="KAH0526962.1"/>
    </source>
</evidence>
<evidence type="ECO:0000256" key="1">
    <source>
        <dbReference type="ARBA" id="ARBA00004141"/>
    </source>
</evidence>
<dbReference type="InterPro" id="IPR020846">
    <property type="entry name" value="MFS_dom"/>
</dbReference>
<dbReference type="InterPro" id="IPR005828">
    <property type="entry name" value="MFS_sugar_transport-like"/>
</dbReference>
<dbReference type="EMBL" id="JAIMJC010000004">
    <property type="protein sequence ID" value="KAH0526962.1"/>
    <property type="molecule type" value="Genomic_DNA"/>
</dbReference>
<dbReference type="AlphaFoldDB" id="A0A9P8HLC4"/>
<comment type="subcellular location">
    <subcellularLocation>
        <location evidence="1">Membrane</location>
        <topology evidence="1">Multi-pass membrane protein</topology>
    </subcellularLocation>
</comment>
<dbReference type="InterPro" id="IPR036259">
    <property type="entry name" value="MFS_trans_sf"/>
</dbReference>
<feature type="transmembrane region" description="Helical" evidence="6">
    <location>
        <begin position="255"/>
        <end position="274"/>
    </location>
</feature>
<dbReference type="SUPFAM" id="SSF103473">
    <property type="entry name" value="MFS general substrate transporter"/>
    <property type="match status" value="1"/>
</dbReference>
<dbReference type="PANTHER" id="PTHR48022:SF79">
    <property type="entry name" value="LACTOSE PERMEASE, PUTATIVE (AFU_ORTHOLOGUE AFUA_6G01860)-RELATED"/>
    <property type="match status" value="1"/>
</dbReference>
<keyword evidence="3 6" id="KW-0812">Transmembrane</keyword>
<evidence type="ECO:0000313" key="9">
    <source>
        <dbReference type="Proteomes" id="UP000826573"/>
    </source>
</evidence>
<feature type="transmembrane region" description="Helical" evidence="6">
    <location>
        <begin position="391"/>
        <end position="408"/>
    </location>
</feature>
<dbReference type="GO" id="GO:0016020">
    <property type="term" value="C:membrane"/>
    <property type="evidence" value="ECO:0007669"/>
    <property type="project" value="UniProtKB-SubCell"/>
</dbReference>
<evidence type="ECO:0000256" key="5">
    <source>
        <dbReference type="ARBA" id="ARBA00023136"/>
    </source>
</evidence>
<dbReference type="Pfam" id="PF00083">
    <property type="entry name" value="Sugar_tr"/>
    <property type="match status" value="2"/>
</dbReference>
<feature type="transmembrane region" description="Helical" evidence="6">
    <location>
        <begin position="98"/>
        <end position="115"/>
    </location>
</feature>
<evidence type="ECO:0000256" key="4">
    <source>
        <dbReference type="ARBA" id="ARBA00022989"/>
    </source>
</evidence>
<feature type="transmembrane region" description="Helical" evidence="6">
    <location>
        <begin position="323"/>
        <end position="345"/>
    </location>
</feature>
<gene>
    <name evidence="8" type="ORF">TsFJ059_010227</name>
</gene>
<reference evidence="8 9" key="1">
    <citation type="submission" date="2021-08" db="EMBL/GenBank/DDBJ databases">
        <title>The highly contiguous genome resource for Trichoderma semiorbis FJ059, a fungal antagonistic to plant pathogens.</title>
        <authorList>
            <person name="Liu T."/>
        </authorList>
    </citation>
    <scope>NUCLEOTIDE SEQUENCE [LARGE SCALE GENOMIC DNA]</scope>
    <source>
        <strain evidence="8 9">FJ059</strain>
    </source>
</reference>
<dbReference type="GO" id="GO:0005351">
    <property type="term" value="F:carbohydrate:proton symporter activity"/>
    <property type="evidence" value="ECO:0007669"/>
    <property type="project" value="TreeGrafter"/>
</dbReference>
<proteinExistence type="inferred from homology"/>
<evidence type="ECO:0000256" key="3">
    <source>
        <dbReference type="ARBA" id="ARBA00022692"/>
    </source>
</evidence>
<evidence type="ECO:0000256" key="2">
    <source>
        <dbReference type="ARBA" id="ARBA00010992"/>
    </source>
</evidence>
<comment type="similarity">
    <text evidence="2">Belongs to the major facilitator superfamily. Sugar transporter (TC 2.A.1.1) family.</text>
</comment>
<keyword evidence="5 6" id="KW-0472">Membrane</keyword>
<feature type="transmembrane region" description="Helical" evidence="6">
    <location>
        <begin position="127"/>
        <end position="145"/>
    </location>
</feature>
<feature type="transmembrane region" description="Helical" evidence="6">
    <location>
        <begin position="157"/>
        <end position="187"/>
    </location>
</feature>
<keyword evidence="9" id="KW-1185">Reference proteome</keyword>
<dbReference type="InterPro" id="IPR050360">
    <property type="entry name" value="MFS_Sugar_Transporters"/>
</dbReference>
<feature type="transmembrane region" description="Helical" evidence="6">
    <location>
        <begin position="420"/>
        <end position="439"/>
    </location>
</feature>
<dbReference type="PROSITE" id="PS50850">
    <property type="entry name" value="MFS"/>
    <property type="match status" value="1"/>
</dbReference>
<feature type="transmembrane region" description="Helical" evidence="6">
    <location>
        <begin position="54"/>
        <end position="73"/>
    </location>
</feature>
<dbReference type="Gene3D" id="1.20.1250.20">
    <property type="entry name" value="MFS general substrate transporter like domains"/>
    <property type="match status" value="2"/>
</dbReference>
<dbReference type="Proteomes" id="UP000826573">
    <property type="component" value="Unassembled WGS sequence"/>
</dbReference>
<feature type="transmembrane region" description="Helical" evidence="6">
    <location>
        <begin position="294"/>
        <end position="316"/>
    </location>
</feature>
<name>A0A9P8HLC4_9HYPO</name>